<name>M5TZX8_9BACT</name>
<keyword evidence="2" id="KW-1185">Reference proteome</keyword>
<protein>
    <submittedName>
        <fullName evidence="1">Uncharacterized protein</fullName>
    </submittedName>
</protein>
<evidence type="ECO:0000313" key="2">
    <source>
        <dbReference type="Proteomes" id="UP000011885"/>
    </source>
</evidence>
<proteinExistence type="predicted"/>
<dbReference type="AlphaFoldDB" id="M5TZX8"/>
<dbReference type="Proteomes" id="UP000011885">
    <property type="component" value="Unassembled WGS sequence"/>
</dbReference>
<gene>
    <name evidence="1" type="ORF">RSSM_03861</name>
</gene>
<evidence type="ECO:0000313" key="1">
    <source>
        <dbReference type="EMBL" id="EMI54745.1"/>
    </source>
</evidence>
<comment type="caution">
    <text evidence="1">The sequence shown here is derived from an EMBL/GenBank/DDBJ whole genome shotgun (WGS) entry which is preliminary data.</text>
</comment>
<dbReference type="PATRIC" id="fig|1263870.3.peg.4093"/>
<dbReference type="EMBL" id="ANOH01000263">
    <property type="protein sequence ID" value="EMI54745.1"/>
    <property type="molecule type" value="Genomic_DNA"/>
</dbReference>
<organism evidence="1 2">
    <name type="scientific">Rhodopirellula sallentina SM41</name>
    <dbReference type="NCBI Taxonomy" id="1263870"/>
    <lineage>
        <taxon>Bacteria</taxon>
        <taxon>Pseudomonadati</taxon>
        <taxon>Planctomycetota</taxon>
        <taxon>Planctomycetia</taxon>
        <taxon>Pirellulales</taxon>
        <taxon>Pirellulaceae</taxon>
        <taxon>Rhodopirellula</taxon>
    </lineage>
</organism>
<accession>M5TZX8</accession>
<sequence>MRTPRCNYGGVGNRSEGQTYLNFAVSAKGKVEESTNQLCAKMKIDLKK</sequence>
<reference evidence="1 2" key="1">
    <citation type="journal article" date="2013" name="Mar. Genomics">
        <title>Expression of sulfatases in Rhodopirellula baltica and the diversity of sulfatases in the genus Rhodopirellula.</title>
        <authorList>
            <person name="Wegner C.E."/>
            <person name="Richter-Heitmann T."/>
            <person name="Klindworth A."/>
            <person name="Klockow C."/>
            <person name="Richter M."/>
            <person name="Achstetter T."/>
            <person name="Glockner F.O."/>
            <person name="Harder J."/>
        </authorList>
    </citation>
    <scope>NUCLEOTIDE SEQUENCE [LARGE SCALE GENOMIC DNA]</scope>
    <source>
        <strain evidence="1 2">SM41</strain>
    </source>
</reference>